<keyword evidence="1" id="KW-0597">Phosphoprotein</keyword>
<keyword evidence="2" id="KW-0808">Transferase</keyword>
<dbReference type="Gene3D" id="1.10.287.130">
    <property type="match status" value="1"/>
</dbReference>
<protein>
    <submittedName>
        <fullName evidence="4">Uncharacterized protein</fullName>
    </submittedName>
</protein>
<dbReference type="GO" id="GO:0000155">
    <property type="term" value="F:phosphorelay sensor kinase activity"/>
    <property type="evidence" value="ECO:0007669"/>
    <property type="project" value="InterPro"/>
</dbReference>
<gene>
    <name evidence="4" type="ORF">PRVXH_001113</name>
</gene>
<accession>A0AAU8HWM6</accession>
<sequence length="151" mass="17202">MIIYLLCAILATTVFLLAINIISSKISAIFRHDMANDVQLAKGYITLNKKELLDESIENIHEKLKTFTNVNNSSLVFRLFFVLLYSNTQKKAQSFDIFVNTSIKSPFSNPSMFKSLGKAIIYIKKTSFKEIEIEIDKDLVELFCDGCPKSF</sequence>
<evidence type="ECO:0000256" key="1">
    <source>
        <dbReference type="ARBA" id="ARBA00022553"/>
    </source>
</evidence>
<evidence type="ECO:0000313" key="4">
    <source>
        <dbReference type="EMBL" id="XCI29771.1"/>
    </source>
</evidence>
<evidence type="ECO:0000256" key="2">
    <source>
        <dbReference type="ARBA" id="ARBA00022679"/>
    </source>
</evidence>
<dbReference type="AlphaFoldDB" id="A0AAU8HWM6"/>
<organism evidence="4">
    <name type="scientific">Proteinivorax hydrogeniformans</name>
    <dbReference type="NCBI Taxonomy" id="1826727"/>
    <lineage>
        <taxon>Bacteria</taxon>
        <taxon>Bacillati</taxon>
        <taxon>Bacillota</taxon>
        <taxon>Clostridia</taxon>
        <taxon>Eubacteriales</taxon>
        <taxon>Proteinivoracaceae</taxon>
        <taxon>Proteinivorax</taxon>
    </lineage>
</organism>
<evidence type="ECO:0000256" key="3">
    <source>
        <dbReference type="ARBA" id="ARBA00022777"/>
    </source>
</evidence>
<proteinExistence type="predicted"/>
<reference evidence="4" key="2">
    <citation type="submission" date="2024-06" db="EMBL/GenBank/DDBJ databases">
        <authorList>
            <person name="Petrova K.O."/>
            <person name="Toshchakov S.V."/>
            <person name="Boltjanskaja Y.V."/>
            <person name="Kevbrin V.V."/>
        </authorList>
    </citation>
    <scope>NUCLEOTIDE SEQUENCE</scope>
    <source>
        <strain evidence="4">Z-710</strain>
    </source>
</reference>
<name>A0AAU8HWM6_9FIRM</name>
<dbReference type="SUPFAM" id="SSF55890">
    <property type="entry name" value="Sporulation response regulatory protein Spo0B"/>
    <property type="match status" value="1"/>
</dbReference>
<dbReference type="InterPro" id="IPR016120">
    <property type="entry name" value="Sig_transdc_His_kin_SpoOB"/>
</dbReference>
<dbReference type="RefSeq" id="WP_353894318.1">
    <property type="nucleotide sequence ID" value="NZ_CP159485.1"/>
</dbReference>
<reference evidence="4" key="1">
    <citation type="journal article" date="2018" name="Antonie Van Leeuwenhoek">
        <title>Proteinivorax hydrogeniformans sp. nov., an anaerobic, haloalkaliphilic bacterium fermenting proteinaceous compounds with high hydrogen production.</title>
        <authorList>
            <person name="Boltyanskaya Y."/>
            <person name="Detkova E."/>
            <person name="Pimenov N."/>
            <person name="Kevbrin V."/>
        </authorList>
    </citation>
    <scope>NUCLEOTIDE SEQUENCE</scope>
    <source>
        <strain evidence="4">Z-710</strain>
    </source>
</reference>
<dbReference type="EMBL" id="CP159485">
    <property type="protein sequence ID" value="XCI29771.1"/>
    <property type="molecule type" value="Genomic_DNA"/>
</dbReference>
<keyword evidence="3" id="KW-0418">Kinase</keyword>